<evidence type="ECO:0000313" key="2">
    <source>
        <dbReference type="EMBL" id="DAF88899.1"/>
    </source>
</evidence>
<dbReference type="EMBL" id="BK015998">
    <property type="protein sequence ID" value="DAF88899.1"/>
    <property type="molecule type" value="Genomic_DNA"/>
</dbReference>
<reference evidence="2" key="1">
    <citation type="journal article" date="2021" name="Proc. Natl. Acad. Sci. U.S.A.">
        <title>A Catalog of Tens of Thousands of Viruses from Human Metagenomes Reveals Hidden Associations with Chronic Diseases.</title>
        <authorList>
            <person name="Tisza M.J."/>
            <person name="Buck C.B."/>
        </authorList>
    </citation>
    <scope>NUCLEOTIDE SEQUENCE</scope>
    <source>
        <strain evidence="2">Ctoyo6</strain>
    </source>
</reference>
<sequence length="55" mass="6625">MSDSSYWNKKIIDLPWTEENQELFAAHVDMEKEEERLKQEENVENNGTRKKDNNL</sequence>
<proteinExistence type="predicted"/>
<organism evidence="2">
    <name type="scientific">Siphoviridae sp. ctoyo6</name>
    <dbReference type="NCBI Taxonomy" id="2825674"/>
    <lineage>
        <taxon>Viruses</taxon>
        <taxon>Duplodnaviria</taxon>
        <taxon>Heunggongvirae</taxon>
        <taxon>Uroviricota</taxon>
        <taxon>Caudoviricetes</taxon>
    </lineage>
</organism>
<protein>
    <submittedName>
        <fullName evidence="2">Uncharacterized protein</fullName>
    </submittedName>
</protein>
<name>A0A8S5U371_9CAUD</name>
<accession>A0A8S5U371</accession>
<feature type="region of interest" description="Disordered" evidence="1">
    <location>
        <begin position="34"/>
        <end position="55"/>
    </location>
</feature>
<evidence type="ECO:0000256" key="1">
    <source>
        <dbReference type="SAM" id="MobiDB-lite"/>
    </source>
</evidence>